<protein>
    <recommendedName>
        <fullName evidence="3">Aldose 1-epimerase</fullName>
    </recommendedName>
</protein>
<evidence type="ECO:0000313" key="1">
    <source>
        <dbReference type="EMBL" id="SDX41724.1"/>
    </source>
</evidence>
<evidence type="ECO:0000313" key="2">
    <source>
        <dbReference type="Proteomes" id="UP000199441"/>
    </source>
</evidence>
<gene>
    <name evidence="1" type="ORF">SAMN04488001_3158</name>
</gene>
<dbReference type="EMBL" id="FNOI01000007">
    <property type="protein sequence ID" value="SDX41724.1"/>
    <property type="molecule type" value="Genomic_DNA"/>
</dbReference>
<organism evidence="1 2">
    <name type="scientific">Litoreibacter albidus</name>
    <dbReference type="NCBI Taxonomy" id="670155"/>
    <lineage>
        <taxon>Bacteria</taxon>
        <taxon>Pseudomonadati</taxon>
        <taxon>Pseudomonadota</taxon>
        <taxon>Alphaproteobacteria</taxon>
        <taxon>Rhodobacterales</taxon>
        <taxon>Roseobacteraceae</taxon>
        <taxon>Litoreibacter</taxon>
    </lineage>
</organism>
<keyword evidence="2" id="KW-1185">Reference proteome</keyword>
<name>A0A1H3BK65_9RHOB</name>
<sequence>MMAPLPNIATLNAGGGTLHWNGAVGHIDRLMLKDGTREIVPLHRAPWCDDETAGVQQLPPVERHLTGDFLCAPFGPNELDDHLPHGNCANTAWDLQDVSDRTLTAVTDGPLESRIGVCMTLASNAPLLYQVHSITGGAGDVPVAHHPMVHMQQGGRLSMSPKRSVITPKMPLEAGRHALTYPAQSTDATAFPGPSGAVDLTVLPIGTATEDFVTMVENEASTLGWTAVVREVEDDVVFFLKDPRVLPVTMFWHSNGGRDYAPWNGTHTGVIGIEDGVAAGPDPRPSAPHDTRIAEEDVPTALTLARGRTHRIVHVTGALARPEGWTRVTDIRIEGSTLVVVGSDSTTRVLPFETHIWKEQ</sequence>
<accession>A0A1H3BK65</accession>
<evidence type="ECO:0008006" key="3">
    <source>
        <dbReference type="Google" id="ProtNLM"/>
    </source>
</evidence>
<dbReference type="Proteomes" id="UP000199441">
    <property type="component" value="Unassembled WGS sequence"/>
</dbReference>
<dbReference type="STRING" id="670155.SAMN04488001_3158"/>
<reference evidence="2" key="1">
    <citation type="submission" date="2016-10" db="EMBL/GenBank/DDBJ databases">
        <authorList>
            <person name="Varghese N."/>
            <person name="Submissions S."/>
        </authorList>
    </citation>
    <scope>NUCLEOTIDE SEQUENCE [LARGE SCALE GENOMIC DNA]</scope>
    <source>
        <strain evidence="2">DSM 26922</strain>
    </source>
</reference>
<dbReference type="AlphaFoldDB" id="A0A1H3BK65"/>
<proteinExistence type="predicted"/>